<feature type="transmembrane region" description="Helical" evidence="1">
    <location>
        <begin position="79"/>
        <end position="98"/>
    </location>
</feature>
<dbReference type="RefSeq" id="XP_022239776.1">
    <property type="nucleotide sequence ID" value="XM_022384068.1"/>
</dbReference>
<protein>
    <submittedName>
        <fullName evidence="3">Palmitoyltransferase ZDHHC23-like</fullName>
    </submittedName>
</protein>
<dbReference type="Proteomes" id="UP000694941">
    <property type="component" value="Unplaced"/>
</dbReference>
<evidence type="ECO:0000256" key="1">
    <source>
        <dbReference type="SAM" id="Phobius"/>
    </source>
</evidence>
<keyword evidence="1" id="KW-1133">Transmembrane helix</keyword>
<reference evidence="3" key="1">
    <citation type="submission" date="2025-08" db="UniProtKB">
        <authorList>
            <consortium name="RefSeq"/>
        </authorList>
    </citation>
    <scope>IDENTIFICATION</scope>
    <source>
        <tissue evidence="3">Muscle</tissue>
    </source>
</reference>
<evidence type="ECO:0000313" key="3">
    <source>
        <dbReference type="RefSeq" id="XP_022239776.1"/>
    </source>
</evidence>
<name>A0ABM1S821_LIMPO</name>
<evidence type="ECO:0000313" key="2">
    <source>
        <dbReference type="Proteomes" id="UP000694941"/>
    </source>
</evidence>
<accession>A0ABM1S821</accession>
<keyword evidence="1" id="KW-0812">Transmembrane</keyword>
<dbReference type="GeneID" id="106457807"/>
<gene>
    <name evidence="3" type="primary">LOC106457807</name>
</gene>
<sequence>MMHKQNVLCCCEYFNNKGERSHLMGFCCDCEALDESFDKLITCKPIQSDSCSRIMDTVADRLRLPWCDGYGARKLDPDVLLAALLLLTTLFLAAQGWVATLVVFGLLPFFLIGLFALIIACCYGSNLTLTTICHPKLMWGTILLPDNCNDVYGDIQKEVDPRLLGL</sequence>
<keyword evidence="1" id="KW-0472">Membrane</keyword>
<feature type="transmembrane region" description="Helical" evidence="1">
    <location>
        <begin position="104"/>
        <end position="129"/>
    </location>
</feature>
<feature type="non-terminal residue" evidence="3">
    <location>
        <position position="166"/>
    </location>
</feature>
<proteinExistence type="predicted"/>
<keyword evidence="2" id="KW-1185">Reference proteome</keyword>
<organism evidence="2 3">
    <name type="scientific">Limulus polyphemus</name>
    <name type="common">Atlantic horseshoe crab</name>
    <dbReference type="NCBI Taxonomy" id="6850"/>
    <lineage>
        <taxon>Eukaryota</taxon>
        <taxon>Metazoa</taxon>
        <taxon>Ecdysozoa</taxon>
        <taxon>Arthropoda</taxon>
        <taxon>Chelicerata</taxon>
        <taxon>Merostomata</taxon>
        <taxon>Xiphosura</taxon>
        <taxon>Limulidae</taxon>
        <taxon>Limulus</taxon>
    </lineage>
</organism>